<gene>
    <name evidence="4" type="primary">pgpA</name>
    <name evidence="4" type="ORF">ebA3402</name>
</gene>
<keyword evidence="1" id="KW-0997">Cell inner membrane</keyword>
<dbReference type="SUPFAM" id="SSF101307">
    <property type="entry name" value="YutG-like"/>
    <property type="match status" value="1"/>
</dbReference>
<comment type="pathway">
    <text evidence="1">Phospholipid metabolism; phosphatidylglycerol biosynthesis; phosphatidylglycerol from CDP-diacylglycerol: step 2/2.</text>
</comment>
<keyword evidence="1" id="KW-0460">Magnesium</keyword>
<feature type="transmembrane region" description="Helical" evidence="2">
    <location>
        <begin position="52"/>
        <end position="69"/>
    </location>
</feature>
<dbReference type="InterPro" id="IPR036681">
    <property type="entry name" value="PgpA-like_sf"/>
</dbReference>
<dbReference type="CDD" id="cd06971">
    <property type="entry name" value="PgpA"/>
    <property type="match status" value="1"/>
</dbReference>
<evidence type="ECO:0000313" key="4">
    <source>
        <dbReference type="EMBL" id="CAI08048.1"/>
    </source>
</evidence>
<feature type="transmembrane region" description="Helical" evidence="2">
    <location>
        <begin position="89"/>
        <end position="116"/>
    </location>
</feature>
<keyword evidence="1" id="KW-0443">Lipid metabolism</keyword>
<comment type="cofactor">
    <cofactor evidence="1">
        <name>Mg(2+)</name>
        <dbReference type="ChEBI" id="CHEBI:18420"/>
    </cofactor>
</comment>
<evidence type="ECO:0000256" key="1">
    <source>
        <dbReference type="PIRNR" id="PIRNR006162"/>
    </source>
</evidence>
<feature type="transmembrane region" description="Helical" evidence="2">
    <location>
        <begin position="137"/>
        <end position="158"/>
    </location>
</feature>
<keyword evidence="1 2" id="KW-0472">Membrane</keyword>
<keyword evidence="1" id="KW-1208">Phospholipid metabolism</keyword>
<keyword evidence="1 2" id="KW-0812">Transmembrane</keyword>
<organism evidence="4 5">
    <name type="scientific">Aromatoleum aromaticum (strain DSM 19018 / LMG 30748 / EbN1)</name>
    <name type="common">Azoarcus sp. (strain EbN1)</name>
    <dbReference type="NCBI Taxonomy" id="76114"/>
    <lineage>
        <taxon>Bacteria</taxon>
        <taxon>Pseudomonadati</taxon>
        <taxon>Pseudomonadota</taxon>
        <taxon>Betaproteobacteria</taxon>
        <taxon>Rhodocyclales</taxon>
        <taxon>Rhodocyclaceae</taxon>
        <taxon>Aromatoleum</taxon>
    </lineage>
</organism>
<dbReference type="GO" id="GO:0006655">
    <property type="term" value="P:phosphatidylglycerol biosynthetic process"/>
    <property type="evidence" value="ECO:0007669"/>
    <property type="project" value="UniProtKB-UniPathway"/>
</dbReference>
<dbReference type="GO" id="GO:0046872">
    <property type="term" value="F:metal ion binding"/>
    <property type="evidence" value="ECO:0007669"/>
    <property type="project" value="UniProtKB-KW"/>
</dbReference>
<keyword evidence="1 4" id="KW-0378">Hydrolase</keyword>
<accession>Q5P3R6</accession>
<keyword evidence="1" id="KW-0479">Metal-binding</keyword>
<sequence length="160" mass="17243">MLPPTCRLLLSHPAHFISLGFGTGLAPHAPGTAGTLAAWLLYPLLRTPISDFVFLALLASFFVAGVIAAERTGRALGVPDHGAIVWDEIVAFWLVLFFTPAGLLWQSVAFVLFRFFDIVKPQPIRWADSRIKGGLGVMLDDVIAAGYAILALALLVRFSG</sequence>
<proteinExistence type="predicted"/>
<dbReference type="GO" id="GO:0005886">
    <property type="term" value="C:plasma membrane"/>
    <property type="evidence" value="ECO:0007669"/>
    <property type="project" value="UniProtKB-SubCell"/>
</dbReference>
<reference evidence="4 5" key="1">
    <citation type="journal article" date="2005" name="Arch. Microbiol.">
        <title>The genome sequence of an anaerobic aromatic-degrading denitrifying bacterium, strain EbN1.</title>
        <authorList>
            <person name="Rabus R."/>
            <person name="Kube M."/>
            <person name="Heider J."/>
            <person name="Beck A."/>
            <person name="Heitmann K."/>
            <person name="Widdel F."/>
            <person name="Reinhardt R."/>
        </authorList>
    </citation>
    <scope>NUCLEOTIDE SEQUENCE [LARGE SCALE GENOMIC DNA]</scope>
    <source>
        <strain evidence="4 5">EbN1</strain>
    </source>
</reference>
<dbReference type="GO" id="GO:0008962">
    <property type="term" value="F:phosphatidylglycerophosphatase activity"/>
    <property type="evidence" value="ECO:0007669"/>
    <property type="project" value="UniProtKB-EC"/>
</dbReference>
<dbReference type="InterPro" id="IPR026037">
    <property type="entry name" value="PgpA"/>
</dbReference>
<dbReference type="InterPro" id="IPR007686">
    <property type="entry name" value="YutG/PgpA"/>
</dbReference>
<keyword evidence="1" id="KW-0595">Phospholipid degradation</keyword>
<comment type="function">
    <text evidence="1">Lipid phosphatase which dephosphorylates phosphatidylglycerophosphate (PGP) to phosphatidylglycerol (PG).</text>
</comment>
<comment type="subcellular location">
    <subcellularLocation>
        <location evidence="1">Cell inner membrane</location>
        <topology evidence="1">Multi-pass membrane protein</topology>
    </subcellularLocation>
</comment>
<keyword evidence="5" id="KW-1185">Reference proteome</keyword>
<name>Q5P3R6_AROAE</name>
<dbReference type="EMBL" id="CR555306">
    <property type="protein sequence ID" value="CAI08048.1"/>
    <property type="molecule type" value="Genomic_DNA"/>
</dbReference>
<keyword evidence="1" id="KW-1003">Cell membrane</keyword>
<dbReference type="EC" id="3.1.3.27" evidence="1"/>
<dbReference type="Pfam" id="PF04608">
    <property type="entry name" value="PgpA"/>
    <property type="match status" value="1"/>
</dbReference>
<dbReference type="UniPathway" id="UPA00084">
    <property type="reaction ID" value="UER00504"/>
</dbReference>
<dbReference type="GO" id="GO:0009395">
    <property type="term" value="P:phospholipid catabolic process"/>
    <property type="evidence" value="ECO:0007669"/>
    <property type="project" value="UniProtKB-KW"/>
</dbReference>
<keyword evidence="2" id="KW-1133">Transmembrane helix</keyword>
<protein>
    <recommendedName>
        <fullName evidence="1">Phosphatidylglycerophosphatase A</fullName>
        <ecNumber evidence="1">3.1.3.27</ecNumber>
    </recommendedName>
    <alternativeName>
        <fullName evidence="1">Phosphatidylglycerolphosphate phosphatase A</fullName>
    </alternativeName>
</protein>
<dbReference type="PANTHER" id="PTHR36305:SF1">
    <property type="entry name" value="PHOSPHATIDYLGLYCEROPHOSPHATASE A"/>
    <property type="match status" value="1"/>
</dbReference>
<dbReference type="Proteomes" id="UP000006552">
    <property type="component" value="Chromosome"/>
</dbReference>
<evidence type="ECO:0000259" key="3">
    <source>
        <dbReference type="Pfam" id="PF04608"/>
    </source>
</evidence>
<comment type="catalytic activity">
    <reaction evidence="1">
        <text>a 1,2-diacyl-sn-glycero-3-phospho-(1'-sn-glycero-3'-phosphate) + H2O = a 1,2-diacyl-sn-glycero-3-phospho-(1'-sn-glycerol) + phosphate</text>
        <dbReference type="Rhea" id="RHEA:33751"/>
        <dbReference type="ChEBI" id="CHEBI:15377"/>
        <dbReference type="ChEBI" id="CHEBI:43474"/>
        <dbReference type="ChEBI" id="CHEBI:60110"/>
        <dbReference type="ChEBI" id="CHEBI:64716"/>
        <dbReference type="EC" id="3.1.3.27"/>
    </reaction>
</comment>
<feature type="domain" description="YutG/PgpA" evidence="3">
    <location>
        <begin position="17"/>
        <end position="155"/>
    </location>
</feature>
<dbReference type="PIRSF" id="PIRSF006162">
    <property type="entry name" value="PgpA"/>
    <property type="match status" value="1"/>
</dbReference>
<evidence type="ECO:0000256" key="2">
    <source>
        <dbReference type="SAM" id="Phobius"/>
    </source>
</evidence>
<dbReference type="eggNOG" id="COG1267">
    <property type="taxonomic scope" value="Bacteria"/>
</dbReference>
<dbReference type="AlphaFoldDB" id="Q5P3R6"/>
<dbReference type="HOGENOM" id="CLU_103734_0_0_4"/>
<feature type="transmembrane region" description="Helical" evidence="2">
    <location>
        <begin position="25"/>
        <end position="45"/>
    </location>
</feature>
<dbReference type="KEGG" id="eba:ebA3402"/>
<evidence type="ECO:0000313" key="5">
    <source>
        <dbReference type="Proteomes" id="UP000006552"/>
    </source>
</evidence>
<keyword evidence="1" id="KW-0442">Lipid degradation</keyword>
<dbReference type="STRING" id="76114.ebA3402"/>
<dbReference type="PANTHER" id="PTHR36305">
    <property type="entry name" value="PHOSPHATIDYLGLYCEROPHOSPHATASE A"/>
    <property type="match status" value="1"/>
</dbReference>